<dbReference type="RefSeq" id="WP_301129714.1">
    <property type="nucleotide sequence ID" value="NZ_JAUHPV010000008.1"/>
</dbReference>
<reference evidence="4" key="1">
    <citation type="submission" date="2023-06" db="EMBL/GenBank/DDBJ databases">
        <title>SYSU T00b26.</title>
        <authorList>
            <person name="Gao L."/>
            <person name="Fang B.-Z."/>
            <person name="Li W.-J."/>
        </authorList>
    </citation>
    <scope>NUCLEOTIDE SEQUENCE</scope>
    <source>
        <strain evidence="4">SYSU T00b26</strain>
    </source>
</reference>
<name>A0ABT8G3V3_9MICO</name>
<dbReference type="InterPro" id="IPR026891">
    <property type="entry name" value="Fn3-like"/>
</dbReference>
<dbReference type="InterPro" id="IPR050288">
    <property type="entry name" value="Cellulose_deg_GH3"/>
</dbReference>
<dbReference type="Pfam" id="PF01915">
    <property type="entry name" value="Glyco_hydro_3_C"/>
    <property type="match status" value="1"/>
</dbReference>
<feature type="domain" description="Fibronectin type III-like" evidence="3">
    <location>
        <begin position="731"/>
        <end position="799"/>
    </location>
</feature>
<organism evidence="4 5">
    <name type="scientific">Demequina zhanjiangensis</name>
    <dbReference type="NCBI Taxonomy" id="3051659"/>
    <lineage>
        <taxon>Bacteria</taxon>
        <taxon>Bacillati</taxon>
        <taxon>Actinomycetota</taxon>
        <taxon>Actinomycetes</taxon>
        <taxon>Micrococcales</taxon>
        <taxon>Demequinaceae</taxon>
        <taxon>Demequina</taxon>
    </lineage>
</organism>
<protein>
    <submittedName>
        <fullName evidence="4">Glycoside hydrolase family 3 C-terminal domain-containing protein</fullName>
    </submittedName>
</protein>
<dbReference type="InterPro" id="IPR036962">
    <property type="entry name" value="Glyco_hydro_3_N_sf"/>
</dbReference>
<keyword evidence="2 4" id="KW-0378">Hydrolase</keyword>
<evidence type="ECO:0000256" key="2">
    <source>
        <dbReference type="ARBA" id="ARBA00022801"/>
    </source>
</evidence>
<comment type="caution">
    <text evidence="4">The sequence shown here is derived from an EMBL/GenBank/DDBJ whole genome shotgun (WGS) entry which is preliminary data.</text>
</comment>
<comment type="similarity">
    <text evidence="1">Belongs to the glycosyl hydrolase 3 family.</text>
</comment>
<dbReference type="Pfam" id="PF14310">
    <property type="entry name" value="Fn3-like"/>
    <property type="match status" value="1"/>
</dbReference>
<evidence type="ECO:0000256" key="1">
    <source>
        <dbReference type="ARBA" id="ARBA00005336"/>
    </source>
</evidence>
<dbReference type="InterPro" id="IPR001764">
    <property type="entry name" value="Glyco_hydro_3_N"/>
</dbReference>
<dbReference type="Gene3D" id="3.40.50.1700">
    <property type="entry name" value="Glycoside hydrolase family 3 C-terminal domain"/>
    <property type="match status" value="1"/>
</dbReference>
<dbReference type="InterPro" id="IPR036881">
    <property type="entry name" value="Glyco_hydro_3_C_sf"/>
</dbReference>
<evidence type="ECO:0000313" key="4">
    <source>
        <dbReference type="EMBL" id="MDN4473819.1"/>
    </source>
</evidence>
<dbReference type="SUPFAM" id="SSF52279">
    <property type="entry name" value="Beta-D-glucan exohydrolase, C-terminal domain"/>
    <property type="match status" value="1"/>
</dbReference>
<dbReference type="PANTHER" id="PTHR42715:SF10">
    <property type="entry name" value="BETA-GLUCOSIDASE"/>
    <property type="match status" value="1"/>
</dbReference>
<accession>A0ABT8G3V3</accession>
<evidence type="ECO:0000313" key="5">
    <source>
        <dbReference type="Proteomes" id="UP001172738"/>
    </source>
</evidence>
<keyword evidence="5" id="KW-1185">Reference proteome</keyword>
<dbReference type="PANTHER" id="PTHR42715">
    <property type="entry name" value="BETA-GLUCOSIDASE"/>
    <property type="match status" value="1"/>
</dbReference>
<dbReference type="Gene3D" id="2.60.120.260">
    <property type="entry name" value="Galactose-binding domain-like"/>
    <property type="match status" value="1"/>
</dbReference>
<sequence length="814" mass="85887">MTAHARAIETMLEQLSLEEKVRFLTGQDSWSLYGLDSIGLRSMVVSDGPAGVRGDVWDERSPSVNFPSPTAIAASWNPELVREIGQGLGAEARRKKVDVVLAPTINIQRSPYGGRHFETFSEDAVLTARIATAYVKGIQDNGVGATLKHYVANDAETDRFTVSSDVDERTLREIYLAAFEGPVKEGPAWLVMSAYNSINGVTASEHHLLQDPLKDEWGFDGVVISDWTAVRSVEASALAAQDLAMPGPESPWAHGLLDAVRDGRVPESAVDEKVRRLLLLALRVGAIEGQPQPERIELAPVETAIATARKAAVEGSVLLANDGILPLSAPASIAVIGEGAVHARSQGGGSATVIPASVVSPLDGIRSRFGAADISWNRGAVVQSGLAEVPLDRLQDTKGEPGMRVRYLDGRGAVTDQEFRAASRIVSFDSEAKALKAATVEFSFTYTSDEAGDTAPFGVEGLSDYVVKVGGQVIDSGELRLNEGDDPSAVVLNPPYAEMDIPLVDGKAEVVVELSPIKGGMGDAIALGVGLPPARDDAETLLAEAEAAAKAAEVAIVVVSTSAEVESEGFDRTSLKLPGRQDELVARVLAANPRTVVIVNSGSPVTLPWEKDAAAVLATWFPGQEFGNALADVLSGDAEPGGRLPVSWPADEESVPVSKVVPTDGHLEYTEGIHVGYRAWLKKGVAPAFPFGHGLGYTEWAVEDLEVAAGADGGFDASVTVRNTGERAGKTVVQAYVSLEGSSDDVPARWLASFAPVRLEAGESTEVTLSIPERSLMRWSDEGWVPLTGRPVVSVGLSSDDLHVSSAAGEPALS</sequence>
<dbReference type="Proteomes" id="UP001172738">
    <property type="component" value="Unassembled WGS sequence"/>
</dbReference>
<dbReference type="Gene3D" id="3.20.20.300">
    <property type="entry name" value="Glycoside hydrolase, family 3, N-terminal domain"/>
    <property type="match status" value="1"/>
</dbReference>
<dbReference type="Pfam" id="PF00933">
    <property type="entry name" value="Glyco_hydro_3"/>
    <property type="match status" value="1"/>
</dbReference>
<dbReference type="SUPFAM" id="SSF51445">
    <property type="entry name" value="(Trans)glycosidases"/>
    <property type="match status" value="1"/>
</dbReference>
<dbReference type="GO" id="GO:0016787">
    <property type="term" value="F:hydrolase activity"/>
    <property type="evidence" value="ECO:0007669"/>
    <property type="project" value="UniProtKB-KW"/>
</dbReference>
<evidence type="ECO:0000259" key="3">
    <source>
        <dbReference type="SMART" id="SM01217"/>
    </source>
</evidence>
<dbReference type="InterPro" id="IPR013783">
    <property type="entry name" value="Ig-like_fold"/>
</dbReference>
<gene>
    <name evidence="4" type="ORF">QQX04_12510</name>
</gene>
<dbReference type="Gene3D" id="2.60.40.10">
    <property type="entry name" value="Immunoglobulins"/>
    <property type="match status" value="1"/>
</dbReference>
<proteinExistence type="inferred from homology"/>
<dbReference type="EMBL" id="JAUHPV010000008">
    <property type="protein sequence ID" value="MDN4473819.1"/>
    <property type="molecule type" value="Genomic_DNA"/>
</dbReference>
<dbReference type="SMART" id="SM01217">
    <property type="entry name" value="Fn3_like"/>
    <property type="match status" value="1"/>
</dbReference>
<dbReference type="InterPro" id="IPR002772">
    <property type="entry name" value="Glyco_hydro_3_C"/>
</dbReference>
<dbReference type="InterPro" id="IPR017853">
    <property type="entry name" value="GH"/>
</dbReference>
<dbReference type="PRINTS" id="PR00133">
    <property type="entry name" value="GLHYDRLASE3"/>
</dbReference>